<reference evidence="4 5" key="1">
    <citation type="submission" date="2020-02" db="EMBL/GenBank/DDBJ databases">
        <title>Bacillus aquiflavi sp. nov., isolated from yellow water of strong flavor Chinese baijiu in Yibin region of China.</title>
        <authorList>
            <person name="Xie J."/>
        </authorList>
    </citation>
    <scope>NUCLEOTIDE SEQUENCE [LARGE SCALE GENOMIC DNA]</scope>
    <source>
        <strain evidence="4 5">SA4</strain>
    </source>
</reference>
<dbReference type="RefSeq" id="WP_163177167.1">
    <property type="nucleotide sequence ID" value="NZ_JAAIWM010000001.1"/>
</dbReference>
<feature type="transmembrane region" description="Helical" evidence="1">
    <location>
        <begin position="129"/>
        <end position="151"/>
    </location>
</feature>
<feature type="transmembrane region" description="Helical" evidence="1">
    <location>
        <begin position="104"/>
        <end position="123"/>
    </location>
</feature>
<dbReference type="InterPro" id="IPR006674">
    <property type="entry name" value="HD_domain"/>
</dbReference>
<evidence type="ECO:0000259" key="3">
    <source>
        <dbReference type="PROSITE" id="PS51832"/>
    </source>
</evidence>
<dbReference type="Gene3D" id="1.10.3210.10">
    <property type="entry name" value="Hypothetical protein af1432"/>
    <property type="match status" value="1"/>
</dbReference>
<dbReference type="InterPro" id="IPR037522">
    <property type="entry name" value="HD_GYP_dom"/>
</dbReference>
<evidence type="ECO:0000313" key="4">
    <source>
        <dbReference type="EMBL" id="NEY70503.1"/>
    </source>
</evidence>
<proteinExistence type="predicted"/>
<dbReference type="Proteomes" id="UP000481043">
    <property type="component" value="Unassembled WGS sequence"/>
</dbReference>
<organism evidence="4 5">
    <name type="scientific">Bacillus mesophilus</name>
    <dbReference type="NCBI Taxonomy" id="1808955"/>
    <lineage>
        <taxon>Bacteria</taxon>
        <taxon>Bacillati</taxon>
        <taxon>Bacillota</taxon>
        <taxon>Bacilli</taxon>
        <taxon>Bacillales</taxon>
        <taxon>Bacillaceae</taxon>
        <taxon>Bacillus</taxon>
    </lineage>
</organism>
<keyword evidence="1" id="KW-1133">Transmembrane helix</keyword>
<feature type="transmembrane region" description="Helical" evidence="1">
    <location>
        <begin position="64"/>
        <end position="92"/>
    </location>
</feature>
<dbReference type="SMART" id="SM00471">
    <property type="entry name" value="HDc"/>
    <property type="match status" value="1"/>
</dbReference>
<evidence type="ECO:0000313" key="5">
    <source>
        <dbReference type="Proteomes" id="UP000481043"/>
    </source>
</evidence>
<keyword evidence="5" id="KW-1185">Reference proteome</keyword>
<comment type="caution">
    <text evidence="4">The sequence shown here is derived from an EMBL/GenBank/DDBJ whole genome shotgun (WGS) entry which is preliminary data.</text>
</comment>
<dbReference type="EMBL" id="JAAIWM010000001">
    <property type="protein sequence ID" value="NEY70503.1"/>
    <property type="molecule type" value="Genomic_DNA"/>
</dbReference>
<keyword evidence="1" id="KW-0812">Transmembrane</keyword>
<dbReference type="InterPro" id="IPR006675">
    <property type="entry name" value="HDIG_dom"/>
</dbReference>
<dbReference type="Pfam" id="PF13487">
    <property type="entry name" value="HD_5"/>
    <property type="match status" value="1"/>
</dbReference>
<dbReference type="CDD" id="cd00077">
    <property type="entry name" value="HDc"/>
    <property type="match status" value="1"/>
</dbReference>
<dbReference type="AlphaFoldDB" id="A0A6M0Q2Y7"/>
<evidence type="ECO:0000259" key="2">
    <source>
        <dbReference type="PROSITE" id="PS51831"/>
    </source>
</evidence>
<dbReference type="PANTHER" id="PTHR43155">
    <property type="entry name" value="CYCLIC DI-GMP PHOSPHODIESTERASE PA4108-RELATED"/>
    <property type="match status" value="1"/>
</dbReference>
<dbReference type="PROSITE" id="PS51831">
    <property type="entry name" value="HD"/>
    <property type="match status" value="1"/>
</dbReference>
<accession>A0A6M0Q2Y7</accession>
<dbReference type="SUPFAM" id="SSF109604">
    <property type="entry name" value="HD-domain/PDEase-like"/>
    <property type="match status" value="1"/>
</dbReference>
<dbReference type="PROSITE" id="PS51832">
    <property type="entry name" value="HD_GYP"/>
    <property type="match status" value="1"/>
</dbReference>
<feature type="transmembrane region" description="Helical" evidence="1">
    <location>
        <begin position="6"/>
        <end position="30"/>
    </location>
</feature>
<dbReference type="PANTHER" id="PTHR43155:SF2">
    <property type="entry name" value="CYCLIC DI-GMP PHOSPHODIESTERASE PA4108"/>
    <property type="match status" value="1"/>
</dbReference>
<feature type="domain" description="HD" evidence="2">
    <location>
        <begin position="183"/>
        <end position="307"/>
    </location>
</feature>
<feature type="transmembrane region" description="Helical" evidence="1">
    <location>
        <begin position="37"/>
        <end position="58"/>
    </location>
</feature>
<feature type="domain" description="HD-GYP" evidence="3">
    <location>
        <begin position="161"/>
        <end position="358"/>
    </location>
</feature>
<keyword evidence="1" id="KW-0472">Membrane</keyword>
<gene>
    <name evidence="4" type="ORF">G4D63_01995</name>
</gene>
<name>A0A6M0Q2Y7_9BACI</name>
<dbReference type="InterPro" id="IPR003607">
    <property type="entry name" value="HD/PDEase_dom"/>
</dbReference>
<sequence length="376" mass="43572">MYSMKRIIITAWIGTSLGALILMLSTMFLFENIPTDYYALIFVLLLGYLPLILIYQYLSLVKQRFVFLIFTYIILGISLYVAPYIGHVIFYFGLIYAALFKEKIYFVFSFFISVLVYSSVIYIHPIITFYPFIEIVQLIVFLSYTLILYFVSKMMVQQEMLNSMYTKTMEALVLAIEAKDEYTRGHSTRVSEYSMIIGRTLRENDYPVDLEKLRISSLLHDIGKVNISNDILQKQGKLNAVEYEEIKAHPSFGAEIAKSLEFPEEIIHPILFHHERTDGNGYPHGLTGEEIPLLARIIAIADTFDALTTNRSYRRAYSIYEARDIILENSGTQFDDRIIPYFIDCFPLLKKRAEQLIELEKKLSKAMDDELKASSH</sequence>
<protein>
    <submittedName>
        <fullName evidence="4">HD-GYP domain-containing protein</fullName>
    </submittedName>
</protein>
<dbReference type="NCBIfam" id="TIGR00277">
    <property type="entry name" value="HDIG"/>
    <property type="match status" value="1"/>
</dbReference>
<evidence type="ECO:0000256" key="1">
    <source>
        <dbReference type="SAM" id="Phobius"/>
    </source>
</evidence>